<sequence>MSVDEQRAVGPDHQVRRIVVAMAPNPPADVPAVTDRLREDLGYESVRLIELTIALERAFGLPPLPPAELAGVRRVGDVEALIRRQIGPDDSRRISTDDSRRISTDDSRRISTDDSRRISTDGRGEGR</sequence>
<dbReference type="SUPFAM" id="SSF47336">
    <property type="entry name" value="ACP-like"/>
    <property type="match status" value="1"/>
</dbReference>
<evidence type="ECO:0000313" key="4">
    <source>
        <dbReference type="Proteomes" id="UP000563898"/>
    </source>
</evidence>
<evidence type="ECO:0000256" key="1">
    <source>
        <dbReference type="SAM" id="MobiDB-lite"/>
    </source>
</evidence>
<gene>
    <name evidence="3" type="ORF">HGA05_14170</name>
</gene>
<feature type="domain" description="Carrier" evidence="2">
    <location>
        <begin position="15"/>
        <end position="82"/>
    </location>
</feature>
<evidence type="ECO:0000259" key="2">
    <source>
        <dbReference type="Pfam" id="PF00550"/>
    </source>
</evidence>
<name>A0A846WPL6_9ACTN</name>
<organism evidence="3 4">
    <name type="scientific">Gordonia polyisoprenivorans</name>
    <dbReference type="NCBI Taxonomy" id="84595"/>
    <lineage>
        <taxon>Bacteria</taxon>
        <taxon>Bacillati</taxon>
        <taxon>Actinomycetota</taxon>
        <taxon>Actinomycetes</taxon>
        <taxon>Mycobacteriales</taxon>
        <taxon>Gordoniaceae</taxon>
        <taxon>Gordonia</taxon>
    </lineage>
</organism>
<dbReference type="AlphaFoldDB" id="A0A846WPL6"/>
<dbReference type="InterPro" id="IPR036736">
    <property type="entry name" value="ACP-like_sf"/>
</dbReference>
<dbReference type="EMBL" id="JAAXPC010000007">
    <property type="protein sequence ID" value="NKY02720.1"/>
    <property type="molecule type" value="Genomic_DNA"/>
</dbReference>
<proteinExistence type="predicted"/>
<feature type="region of interest" description="Disordered" evidence="1">
    <location>
        <begin position="86"/>
        <end position="127"/>
    </location>
</feature>
<dbReference type="GeneID" id="90159123"/>
<dbReference type="Gene3D" id="1.10.1200.10">
    <property type="entry name" value="ACP-like"/>
    <property type="match status" value="1"/>
</dbReference>
<protein>
    <submittedName>
        <fullName evidence="3">Acyl carrier protein</fullName>
    </submittedName>
</protein>
<evidence type="ECO:0000313" key="3">
    <source>
        <dbReference type="EMBL" id="NKY02720.1"/>
    </source>
</evidence>
<dbReference type="RefSeq" id="WP_006371391.1">
    <property type="nucleotide sequence ID" value="NZ_JAAXPC010000007.1"/>
</dbReference>
<dbReference type="Proteomes" id="UP000563898">
    <property type="component" value="Unassembled WGS sequence"/>
</dbReference>
<dbReference type="Pfam" id="PF00550">
    <property type="entry name" value="PP-binding"/>
    <property type="match status" value="1"/>
</dbReference>
<dbReference type="InterPro" id="IPR009081">
    <property type="entry name" value="PP-bd_ACP"/>
</dbReference>
<reference evidence="3 4" key="1">
    <citation type="submission" date="2020-04" db="EMBL/GenBank/DDBJ databases">
        <title>MicrobeNet Type strains.</title>
        <authorList>
            <person name="Nicholson A.C."/>
        </authorList>
    </citation>
    <scope>NUCLEOTIDE SEQUENCE [LARGE SCALE GENOMIC DNA]</scope>
    <source>
        <strain evidence="3 4">ATCC BAA-14</strain>
    </source>
</reference>
<comment type="caution">
    <text evidence="3">The sequence shown here is derived from an EMBL/GenBank/DDBJ whole genome shotgun (WGS) entry which is preliminary data.</text>
</comment>
<accession>A0A846WPL6</accession>